<dbReference type="AlphaFoldDB" id="A0A931H502"/>
<evidence type="ECO:0000259" key="1">
    <source>
        <dbReference type="Pfam" id="PF01370"/>
    </source>
</evidence>
<comment type="caution">
    <text evidence="2">The sequence shown here is derived from an EMBL/GenBank/DDBJ whole genome shotgun (WGS) entry which is preliminary data.</text>
</comment>
<evidence type="ECO:0000313" key="2">
    <source>
        <dbReference type="EMBL" id="MBG9388602.1"/>
    </source>
</evidence>
<protein>
    <submittedName>
        <fullName evidence="2">NAD(P)-dependent oxidoreductase</fullName>
    </submittedName>
</protein>
<dbReference type="InterPro" id="IPR001509">
    <property type="entry name" value="Epimerase_deHydtase"/>
</dbReference>
<dbReference type="InterPro" id="IPR036291">
    <property type="entry name" value="NAD(P)-bd_dom_sf"/>
</dbReference>
<dbReference type="Pfam" id="PF01370">
    <property type="entry name" value="Epimerase"/>
    <property type="match status" value="1"/>
</dbReference>
<feature type="domain" description="NAD-dependent epimerase/dehydratase" evidence="1">
    <location>
        <begin position="36"/>
        <end position="201"/>
    </location>
</feature>
<reference evidence="2" key="1">
    <citation type="submission" date="2020-11" db="EMBL/GenBank/DDBJ databases">
        <title>Bacterial whole genome sequence for Caenimonas sp. DR4.4.</title>
        <authorList>
            <person name="Le V."/>
            <person name="Ko S.-R."/>
            <person name="Ahn C.-Y."/>
            <person name="Oh H.-M."/>
        </authorList>
    </citation>
    <scope>NUCLEOTIDE SEQUENCE</scope>
    <source>
        <strain evidence="2">DR4.4</strain>
    </source>
</reference>
<dbReference type="RefSeq" id="WP_196986454.1">
    <property type="nucleotide sequence ID" value="NZ_JADWYS010000001.1"/>
</dbReference>
<name>A0A931H502_9BURK</name>
<dbReference type="SUPFAM" id="SSF51735">
    <property type="entry name" value="NAD(P)-binding Rossmann-fold domains"/>
    <property type="match status" value="1"/>
</dbReference>
<dbReference type="Proteomes" id="UP000651050">
    <property type="component" value="Unassembled WGS sequence"/>
</dbReference>
<keyword evidence="3" id="KW-1185">Reference proteome</keyword>
<sequence>MPNLPDRFDDVRHLEEVMTQPSEALQRELARVPGDIMILGVGGKMGPTLARMAKRADPSRRVIGVARFSQAGLREELQQHGIVCIEADLLSREQLQKLPDVPNIVFMAGRKFGSTGSEWLTWAMNAHVPALVAERFAASRIVAFSTACVYPFVATSGNGAGEDVPPTAPSGEYANSCVARERMFEHFSHELDTAGRLIRLSYAIDMRYGVLHDVAQKVRRREPIDLAMGHANVIWQGEANDWALRALAHCDTPTSPLNVSGPKISIRDVATRLGERLGVAPVLTGQEAPTAWLVDCAEAFRLFGPPQVSLDRMLDWTADWVQRGGDSLGKPTHYEARDGKY</sequence>
<accession>A0A931H502</accession>
<gene>
    <name evidence="2" type="ORF">I5803_11275</name>
</gene>
<organism evidence="2 3">
    <name type="scientific">Caenimonas aquaedulcis</name>
    <dbReference type="NCBI Taxonomy" id="2793270"/>
    <lineage>
        <taxon>Bacteria</taxon>
        <taxon>Pseudomonadati</taxon>
        <taxon>Pseudomonadota</taxon>
        <taxon>Betaproteobacteria</taxon>
        <taxon>Burkholderiales</taxon>
        <taxon>Comamonadaceae</taxon>
        <taxon>Caenimonas</taxon>
    </lineage>
</organism>
<dbReference type="Gene3D" id="3.40.50.720">
    <property type="entry name" value="NAD(P)-binding Rossmann-like Domain"/>
    <property type="match status" value="1"/>
</dbReference>
<dbReference type="EMBL" id="JADWYS010000001">
    <property type="protein sequence ID" value="MBG9388602.1"/>
    <property type="molecule type" value="Genomic_DNA"/>
</dbReference>
<proteinExistence type="predicted"/>
<evidence type="ECO:0000313" key="3">
    <source>
        <dbReference type="Proteomes" id="UP000651050"/>
    </source>
</evidence>